<dbReference type="Gene3D" id="3.30.70.100">
    <property type="match status" value="1"/>
</dbReference>
<feature type="domain" description="HMA" evidence="2">
    <location>
        <begin position="5"/>
        <end position="69"/>
    </location>
</feature>
<feature type="compositionally biased region" description="Basic and acidic residues" evidence="1">
    <location>
        <begin position="122"/>
        <end position="139"/>
    </location>
</feature>
<proteinExistence type="predicted"/>
<evidence type="ECO:0000259" key="2">
    <source>
        <dbReference type="PROSITE" id="PS50846"/>
    </source>
</evidence>
<keyword evidence="4" id="KW-1185">Reference proteome</keyword>
<accession>A0ABD3KNJ3</accession>
<dbReference type="PROSITE" id="PS50846">
    <property type="entry name" value="HMA_2"/>
    <property type="match status" value="1"/>
</dbReference>
<gene>
    <name evidence="3" type="ORF">ACJRO7_022101</name>
</gene>
<reference evidence="3 4" key="1">
    <citation type="submission" date="2024-11" db="EMBL/GenBank/DDBJ databases">
        <title>Chromosome-level genome assembly of Eucalyptus globulus Labill. provides insights into its genome evolution.</title>
        <authorList>
            <person name="Li X."/>
        </authorList>
    </citation>
    <scope>NUCLEOTIDE SEQUENCE [LARGE SCALE GENOMIC DNA]</scope>
    <source>
        <strain evidence="3">CL2024</strain>
        <tissue evidence="3">Fresh tender leaves</tissue>
    </source>
</reference>
<name>A0ABD3KNJ3_EUCGL</name>
<feature type="region of interest" description="Disordered" evidence="1">
    <location>
        <begin position="72"/>
        <end position="145"/>
    </location>
</feature>
<dbReference type="SUPFAM" id="SSF55008">
    <property type="entry name" value="HMA, heavy metal-associated domain"/>
    <property type="match status" value="1"/>
</dbReference>
<feature type="compositionally biased region" description="Gly residues" evidence="1">
    <location>
        <begin position="111"/>
        <end position="121"/>
    </location>
</feature>
<dbReference type="PANTHER" id="PTHR47005">
    <property type="entry name" value="HEAVY METAL TRANSPORT/DETOXIFICATION SUPERFAMILY PROTEIN"/>
    <property type="match status" value="1"/>
</dbReference>
<dbReference type="AlphaFoldDB" id="A0ABD3KNJ3"/>
<protein>
    <recommendedName>
        <fullName evidence="2">HMA domain-containing protein</fullName>
    </recommendedName>
</protein>
<sequence>MKERPTKMTIKVDLQCHRCYKKIKKILCGISQVQDQNYDQAKNTVTITLAGGSPESVRQKILSKGRRFVQGVDILPEEKEQGEGDKGGKGGKGGKGEKGGEGSKGEKGGEGSKGGKGGEGGEGGKKGEGCQGETGKEGTRPVPGYPPVYVMANVNVCLSCRSRGCGQFCPCKCHYGRLPMCHDGCGRPAHECGCRRPSYPGCCDRCNAGSACSSRTPHGYGHGWPPVSSDPCYSQRDKSCLQM</sequence>
<dbReference type="InterPro" id="IPR006121">
    <property type="entry name" value="HMA_dom"/>
</dbReference>
<dbReference type="Proteomes" id="UP001634007">
    <property type="component" value="Unassembled WGS sequence"/>
</dbReference>
<dbReference type="EMBL" id="JBJKBG010000005">
    <property type="protein sequence ID" value="KAL3740922.1"/>
    <property type="molecule type" value="Genomic_DNA"/>
</dbReference>
<dbReference type="InterPro" id="IPR036163">
    <property type="entry name" value="HMA_dom_sf"/>
</dbReference>
<evidence type="ECO:0000313" key="3">
    <source>
        <dbReference type="EMBL" id="KAL3740922.1"/>
    </source>
</evidence>
<evidence type="ECO:0000256" key="1">
    <source>
        <dbReference type="SAM" id="MobiDB-lite"/>
    </source>
</evidence>
<evidence type="ECO:0000313" key="4">
    <source>
        <dbReference type="Proteomes" id="UP001634007"/>
    </source>
</evidence>
<comment type="caution">
    <text evidence="3">The sequence shown here is derived from an EMBL/GenBank/DDBJ whole genome shotgun (WGS) entry which is preliminary data.</text>
</comment>
<dbReference type="PANTHER" id="PTHR47005:SF5">
    <property type="entry name" value="HEAVY METAL TRANSPORT_DETOXIFICATION SUPERFAMILY PROTEIN"/>
    <property type="match status" value="1"/>
</dbReference>
<feature type="compositionally biased region" description="Basic and acidic residues" evidence="1">
    <location>
        <begin position="76"/>
        <end position="110"/>
    </location>
</feature>
<organism evidence="3 4">
    <name type="scientific">Eucalyptus globulus</name>
    <name type="common">Tasmanian blue gum</name>
    <dbReference type="NCBI Taxonomy" id="34317"/>
    <lineage>
        <taxon>Eukaryota</taxon>
        <taxon>Viridiplantae</taxon>
        <taxon>Streptophyta</taxon>
        <taxon>Embryophyta</taxon>
        <taxon>Tracheophyta</taxon>
        <taxon>Spermatophyta</taxon>
        <taxon>Magnoliopsida</taxon>
        <taxon>eudicotyledons</taxon>
        <taxon>Gunneridae</taxon>
        <taxon>Pentapetalae</taxon>
        <taxon>rosids</taxon>
        <taxon>malvids</taxon>
        <taxon>Myrtales</taxon>
        <taxon>Myrtaceae</taxon>
        <taxon>Myrtoideae</taxon>
        <taxon>Eucalypteae</taxon>
        <taxon>Eucalyptus</taxon>
    </lineage>
</organism>